<protein>
    <submittedName>
        <fullName evidence="1">Uncharacterized protein</fullName>
    </submittedName>
</protein>
<dbReference type="PRINTS" id="PR00223">
    <property type="entry name" value="GEMCOATARBR1"/>
</dbReference>
<dbReference type="AlphaFoldDB" id="A0AAV6LQR1"/>
<evidence type="ECO:0000313" key="2">
    <source>
        <dbReference type="Proteomes" id="UP000823749"/>
    </source>
</evidence>
<dbReference type="Pfam" id="PF00844">
    <property type="entry name" value="Gemini_coat"/>
    <property type="match status" value="1"/>
</dbReference>
<name>A0AAV6LQR1_9ERIC</name>
<keyword evidence="2" id="KW-1185">Reference proteome</keyword>
<reference evidence="1" key="1">
    <citation type="submission" date="2020-08" db="EMBL/GenBank/DDBJ databases">
        <title>Plant Genome Project.</title>
        <authorList>
            <person name="Zhang R.-G."/>
        </authorList>
    </citation>
    <scope>NUCLEOTIDE SEQUENCE</scope>
    <source>
        <strain evidence="1">WSP0</strain>
        <tissue evidence="1">Leaf</tissue>
    </source>
</reference>
<evidence type="ECO:0000313" key="1">
    <source>
        <dbReference type="EMBL" id="KAG5567105.1"/>
    </source>
</evidence>
<dbReference type="Gene3D" id="2.60.120.20">
    <property type="match status" value="1"/>
</dbReference>
<dbReference type="GO" id="GO:0005198">
    <property type="term" value="F:structural molecule activity"/>
    <property type="evidence" value="ECO:0007669"/>
    <property type="project" value="InterPro"/>
</dbReference>
<sequence>MANNQLHIADNPDDVGDMVLSDVLFVLDRNPTGSSAPSYCSIFTARTTDTDVNCSLNDFVRTDVLSRFTILRRIRVELHTFKTMGSGDSRKTFDVFIKFKGRKALYTTMRDDSGVTSGMYSNCKKNAILMYVVSHGQSNIKVEGEINVRRVYYH</sequence>
<dbReference type="EMBL" id="JACTNZ010000001">
    <property type="protein sequence ID" value="KAG5567105.1"/>
    <property type="molecule type" value="Genomic_DNA"/>
</dbReference>
<dbReference type="InterPro" id="IPR000263">
    <property type="entry name" value="GV_A/BR1_coat"/>
</dbReference>
<dbReference type="InterPro" id="IPR029053">
    <property type="entry name" value="Viral_coat"/>
</dbReference>
<comment type="caution">
    <text evidence="1">The sequence shown here is derived from an EMBL/GenBank/DDBJ whole genome shotgun (WGS) entry which is preliminary data.</text>
</comment>
<proteinExistence type="predicted"/>
<organism evidence="1 2">
    <name type="scientific">Rhododendron griersonianum</name>
    <dbReference type="NCBI Taxonomy" id="479676"/>
    <lineage>
        <taxon>Eukaryota</taxon>
        <taxon>Viridiplantae</taxon>
        <taxon>Streptophyta</taxon>
        <taxon>Embryophyta</taxon>
        <taxon>Tracheophyta</taxon>
        <taxon>Spermatophyta</taxon>
        <taxon>Magnoliopsida</taxon>
        <taxon>eudicotyledons</taxon>
        <taxon>Gunneridae</taxon>
        <taxon>Pentapetalae</taxon>
        <taxon>asterids</taxon>
        <taxon>Ericales</taxon>
        <taxon>Ericaceae</taxon>
        <taxon>Ericoideae</taxon>
        <taxon>Rhodoreae</taxon>
        <taxon>Rhododendron</taxon>
    </lineage>
</organism>
<dbReference type="Proteomes" id="UP000823749">
    <property type="component" value="Chromosome 1"/>
</dbReference>
<gene>
    <name evidence="1" type="ORF">RHGRI_002615</name>
</gene>
<accession>A0AAV6LQR1</accession>